<name>A0AAE0SFY8_9BIVA</name>
<keyword evidence="4" id="KW-1185">Reference proteome</keyword>
<comment type="caution">
    <text evidence="3">The sequence shown here is derived from an EMBL/GenBank/DDBJ whole genome shotgun (WGS) entry which is preliminary data.</text>
</comment>
<feature type="signal peptide" evidence="2">
    <location>
        <begin position="1"/>
        <end position="24"/>
    </location>
</feature>
<organism evidence="3 4">
    <name type="scientific">Potamilus streckersoni</name>
    <dbReference type="NCBI Taxonomy" id="2493646"/>
    <lineage>
        <taxon>Eukaryota</taxon>
        <taxon>Metazoa</taxon>
        <taxon>Spiralia</taxon>
        <taxon>Lophotrochozoa</taxon>
        <taxon>Mollusca</taxon>
        <taxon>Bivalvia</taxon>
        <taxon>Autobranchia</taxon>
        <taxon>Heteroconchia</taxon>
        <taxon>Palaeoheterodonta</taxon>
        <taxon>Unionida</taxon>
        <taxon>Unionoidea</taxon>
        <taxon>Unionidae</taxon>
        <taxon>Ambleminae</taxon>
        <taxon>Lampsilini</taxon>
        <taxon>Potamilus</taxon>
    </lineage>
</organism>
<sequence length="151" mass="16784">MTSLQHIPMALICTLIFILPGVSTVACKNDQYFDPHTGNCDPCATLCAVTNCSRLCPNYQIPQESSIRQIAGSIKSSSFIKEHFSIVLAVKTCAVIFSALFGFIFYQRHQNGRWCKVNRQIPVTTDVVQPTELDIESIPMNENSDEALDVL</sequence>
<evidence type="ECO:0000256" key="1">
    <source>
        <dbReference type="SAM" id="Phobius"/>
    </source>
</evidence>
<accession>A0AAE0SFY8</accession>
<dbReference type="Proteomes" id="UP001195483">
    <property type="component" value="Unassembled WGS sequence"/>
</dbReference>
<dbReference type="AlphaFoldDB" id="A0AAE0SFY8"/>
<evidence type="ECO:0000256" key="2">
    <source>
        <dbReference type="SAM" id="SignalP"/>
    </source>
</evidence>
<protein>
    <submittedName>
        <fullName evidence="3">Uncharacterized protein</fullName>
    </submittedName>
</protein>
<reference evidence="3" key="2">
    <citation type="journal article" date="2021" name="Genome Biol. Evol.">
        <title>Developing a high-quality reference genome for a parasitic bivalve with doubly uniparental inheritance (Bivalvia: Unionida).</title>
        <authorList>
            <person name="Smith C.H."/>
        </authorList>
    </citation>
    <scope>NUCLEOTIDE SEQUENCE</scope>
    <source>
        <strain evidence="3">CHS0354</strain>
        <tissue evidence="3">Mantle</tissue>
    </source>
</reference>
<reference evidence="3" key="1">
    <citation type="journal article" date="2021" name="Genome Biol. Evol.">
        <title>A High-Quality Reference Genome for a Parasitic Bivalve with Doubly Uniparental Inheritance (Bivalvia: Unionida).</title>
        <authorList>
            <person name="Smith C.H."/>
        </authorList>
    </citation>
    <scope>NUCLEOTIDE SEQUENCE</scope>
    <source>
        <strain evidence="3">CHS0354</strain>
    </source>
</reference>
<evidence type="ECO:0000313" key="3">
    <source>
        <dbReference type="EMBL" id="KAK3590974.1"/>
    </source>
</evidence>
<keyword evidence="1" id="KW-1133">Transmembrane helix</keyword>
<evidence type="ECO:0000313" key="4">
    <source>
        <dbReference type="Proteomes" id="UP001195483"/>
    </source>
</evidence>
<keyword evidence="2" id="KW-0732">Signal</keyword>
<dbReference type="EMBL" id="JAEAOA010001235">
    <property type="protein sequence ID" value="KAK3590974.1"/>
    <property type="molecule type" value="Genomic_DNA"/>
</dbReference>
<proteinExistence type="predicted"/>
<reference evidence="3" key="3">
    <citation type="submission" date="2023-05" db="EMBL/GenBank/DDBJ databases">
        <authorList>
            <person name="Smith C.H."/>
        </authorList>
    </citation>
    <scope>NUCLEOTIDE SEQUENCE</scope>
    <source>
        <strain evidence="3">CHS0354</strain>
        <tissue evidence="3">Mantle</tissue>
    </source>
</reference>
<feature type="chain" id="PRO_5042023071" evidence="2">
    <location>
        <begin position="25"/>
        <end position="151"/>
    </location>
</feature>
<keyword evidence="1" id="KW-0812">Transmembrane</keyword>
<feature type="transmembrane region" description="Helical" evidence="1">
    <location>
        <begin position="84"/>
        <end position="106"/>
    </location>
</feature>
<gene>
    <name evidence="3" type="ORF">CHS0354_020327</name>
</gene>
<keyword evidence="1" id="KW-0472">Membrane</keyword>